<dbReference type="Proteomes" id="UP001163821">
    <property type="component" value="Unassembled WGS sequence"/>
</dbReference>
<keyword evidence="5" id="KW-1185">Reference proteome</keyword>
<dbReference type="SUPFAM" id="SSF51735">
    <property type="entry name" value="NAD(P)-binding Rossmann-fold domains"/>
    <property type="match status" value="1"/>
</dbReference>
<proteinExistence type="inferred from homology"/>
<evidence type="ECO:0000313" key="5">
    <source>
        <dbReference type="Proteomes" id="UP001163821"/>
    </source>
</evidence>
<keyword evidence="2" id="KW-0560">Oxidoreductase</keyword>
<name>A0AA42C5B9_9BACT</name>
<evidence type="ECO:0000256" key="1">
    <source>
        <dbReference type="ARBA" id="ARBA00006484"/>
    </source>
</evidence>
<sequence>MKVNNEKYTLITGASTGLGKEFAIECARRGMNLILVSLPHENLEELGQELSASYSIRVACREVDLTNRKLLEELTDWITGNFAINMLINNAGIGGTQFFIDSPIDYLDNMIQLNIRAMTLLTRLLLPELKTHPKAYILNVSSLAAFSPVPFKTIYPASKAFIHHFTRGLKAELKDTNIRVCVLNPGPIMTNKDVTKRINGQSFYVRLSIMSPERIARIAVRRLLRGHAVIIPGFMNRFNAFFIRLAPVSWRLNVGTSIFRRDLGKSKQR</sequence>
<dbReference type="AlphaFoldDB" id="A0AA42C5B9"/>
<evidence type="ECO:0000313" key="4">
    <source>
        <dbReference type="EMBL" id="MCW0482658.1"/>
    </source>
</evidence>
<dbReference type="Pfam" id="PF00106">
    <property type="entry name" value="adh_short"/>
    <property type="match status" value="1"/>
</dbReference>
<reference evidence="4" key="1">
    <citation type="submission" date="2022-10" db="EMBL/GenBank/DDBJ databases">
        <title>Gaoshiqiia sediminis gen. nov., sp. nov., isolated from coastal sediment.</title>
        <authorList>
            <person name="Yu W.X."/>
            <person name="Mu D.S."/>
            <person name="Du J.Z."/>
            <person name="Liang Y.Q."/>
        </authorList>
    </citation>
    <scope>NUCLEOTIDE SEQUENCE</scope>
    <source>
        <strain evidence="4">A06</strain>
    </source>
</reference>
<dbReference type="Gene3D" id="3.40.50.720">
    <property type="entry name" value="NAD(P)-binding Rossmann-like Domain"/>
    <property type="match status" value="1"/>
</dbReference>
<organism evidence="4 5">
    <name type="scientific">Gaoshiqia sediminis</name>
    <dbReference type="NCBI Taxonomy" id="2986998"/>
    <lineage>
        <taxon>Bacteria</taxon>
        <taxon>Pseudomonadati</taxon>
        <taxon>Bacteroidota</taxon>
        <taxon>Bacteroidia</taxon>
        <taxon>Marinilabiliales</taxon>
        <taxon>Prolixibacteraceae</taxon>
        <taxon>Gaoshiqia</taxon>
    </lineage>
</organism>
<evidence type="ECO:0000256" key="3">
    <source>
        <dbReference type="RuleBase" id="RU000363"/>
    </source>
</evidence>
<comment type="caution">
    <text evidence="4">The sequence shown here is derived from an EMBL/GenBank/DDBJ whole genome shotgun (WGS) entry which is preliminary data.</text>
</comment>
<dbReference type="GO" id="GO:0016491">
    <property type="term" value="F:oxidoreductase activity"/>
    <property type="evidence" value="ECO:0007669"/>
    <property type="project" value="UniProtKB-KW"/>
</dbReference>
<dbReference type="PANTHER" id="PTHR44196">
    <property type="entry name" value="DEHYDROGENASE/REDUCTASE SDR FAMILY MEMBER 7B"/>
    <property type="match status" value="1"/>
</dbReference>
<dbReference type="PIRSF" id="PIRSF000126">
    <property type="entry name" value="11-beta-HSD1"/>
    <property type="match status" value="1"/>
</dbReference>
<accession>A0AA42C5B9</accession>
<comment type="similarity">
    <text evidence="1 3">Belongs to the short-chain dehydrogenases/reductases (SDR) family.</text>
</comment>
<dbReference type="PANTHER" id="PTHR44196:SF2">
    <property type="entry name" value="SHORT-CHAIN DEHYDROGENASE-RELATED"/>
    <property type="match status" value="1"/>
</dbReference>
<dbReference type="EMBL" id="JAPAAF010000008">
    <property type="protein sequence ID" value="MCW0482658.1"/>
    <property type="molecule type" value="Genomic_DNA"/>
</dbReference>
<dbReference type="PRINTS" id="PR00081">
    <property type="entry name" value="GDHRDH"/>
</dbReference>
<dbReference type="PRINTS" id="PR00080">
    <property type="entry name" value="SDRFAMILY"/>
</dbReference>
<dbReference type="RefSeq" id="WP_282591263.1">
    <property type="nucleotide sequence ID" value="NZ_JAPAAF010000008.1"/>
</dbReference>
<evidence type="ECO:0000256" key="2">
    <source>
        <dbReference type="ARBA" id="ARBA00023002"/>
    </source>
</evidence>
<gene>
    <name evidence="4" type="ORF">N2K84_07965</name>
</gene>
<dbReference type="GO" id="GO:0016020">
    <property type="term" value="C:membrane"/>
    <property type="evidence" value="ECO:0007669"/>
    <property type="project" value="TreeGrafter"/>
</dbReference>
<protein>
    <submittedName>
        <fullName evidence="4">SDR family NAD(P)-dependent oxidoreductase</fullName>
    </submittedName>
</protein>
<dbReference type="InterPro" id="IPR036291">
    <property type="entry name" value="NAD(P)-bd_dom_sf"/>
</dbReference>
<dbReference type="InterPro" id="IPR002347">
    <property type="entry name" value="SDR_fam"/>
</dbReference>